<name>A0AA35TZ45_GEOBA</name>
<accession>A0AA35TZ45</accession>
<proteinExistence type="inferred from homology"/>
<evidence type="ECO:0000256" key="3">
    <source>
        <dbReference type="ARBA" id="ARBA00022692"/>
    </source>
</evidence>
<feature type="transmembrane region" description="Helical" evidence="8">
    <location>
        <begin position="362"/>
        <end position="388"/>
    </location>
</feature>
<evidence type="ECO:0000256" key="4">
    <source>
        <dbReference type="ARBA" id="ARBA00022723"/>
    </source>
</evidence>
<dbReference type="SMART" id="SM00327">
    <property type="entry name" value="VWA"/>
    <property type="match status" value="1"/>
</dbReference>
<dbReference type="GO" id="GO:0038023">
    <property type="term" value="F:signaling receptor activity"/>
    <property type="evidence" value="ECO:0007669"/>
    <property type="project" value="InterPro"/>
</dbReference>
<comment type="similarity">
    <text evidence="2">Belongs to the ATR family.</text>
</comment>
<comment type="caution">
    <text evidence="10">The sequence shown here is derived from an EMBL/GenBank/DDBJ whole genome shotgun (WGS) entry which is preliminary data.</text>
</comment>
<feature type="transmembrane region" description="Helical" evidence="8">
    <location>
        <begin position="425"/>
        <end position="446"/>
    </location>
</feature>
<keyword evidence="7 8" id="KW-0472">Membrane</keyword>
<dbReference type="PROSITE" id="PS50234">
    <property type="entry name" value="VWFA"/>
    <property type="match status" value="1"/>
</dbReference>
<dbReference type="AlphaFoldDB" id="A0AA35TZ45"/>
<dbReference type="GO" id="GO:0046872">
    <property type="term" value="F:metal ion binding"/>
    <property type="evidence" value="ECO:0007669"/>
    <property type="project" value="UniProtKB-KW"/>
</dbReference>
<dbReference type="GO" id="GO:0016020">
    <property type="term" value="C:membrane"/>
    <property type="evidence" value="ECO:0007669"/>
    <property type="project" value="UniProtKB-SubCell"/>
</dbReference>
<dbReference type="InterPro" id="IPR008400">
    <property type="entry name" value="Anthrax_toxin_rcpt_extracel"/>
</dbReference>
<keyword evidence="3 8" id="KW-0812">Transmembrane</keyword>
<keyword evidence="6 8" id="KW-1133">Transmembrane helix</keyword>
<dbReference type="InterPro" id="IPR002035">
    <property type="entry name" value="VWF_A"/>
</dbReference>
<keyword evidence="4" id="KW-0479">Metal-binding</keyword>
<keyword evidence="5" id="KW-0732">Signal</keyword>
<evidence type="ECO:0000256" key="8">
    <source>
        <dbReference type="SAM" id="Phobius"/>
    </source>
</evidence>
<dbReference type="InterPro" id="IPR036465">
    <property type="entry name" value="vWFA_dom_sf"/>
</dbReference>
<reference evidence="10" key="1">
    <citation type="submission" date="2023-03" db="EMBL/GenBank/DDBJ databases">
        <authorList>
            <person name="Steffen K."/>
            <person name="Cardenas P."/>
        </authorList>
    </citation>
    <scope>NUCLEOTIDE SEQUENCE</scope>
</reference>
<sequence length="455" mass="49747">THEKNYLCIKLLCGAEKVVVSKLKRVSNGAGIGRGGKASVLKSLTMRLLYVVALAVSCSLCPVWTQSSSSCSGAFDFIFVVDSSLSLADHYKDSVVPFVEDVANHFVNPDFRLSIITFDEYVHLHLPLTPTQDREAIKEGIESMRNVAHGIGTDLPAAIDEALTQISNKSDSVKVVLVVTDGLWTGNIFRGVVELKKLGVLRFIVAIGNVDEEEFLQFVDSLDQTFIGNDFLYLQQIIDMVIERTCVEVTSIQPSQYCQDRNATDLQLKGRGFTINLNRNRAQCRFQTDNGPIVTRPVGEITKYNMTCEDPGINKTGTYVIQITLDGVTYVTSSVRLVVADCKVPGGGGGGGKVDAGLAVGLLFAIIGLILLILLCCFWIFFPLICCVSHSLPHSLPPSLPLSLFLSHSPSLPICEWPLLCIPPLSPFFSLTYCCLVCIIVSKLLFQVGLCTYTH</sequence>
<dbReference type="Pfam" id="PF05587">
    <property type="entry name" value="Anth_Ig"/>
    <property type="match status" value="1"/>
</dbReference>
<dbReference type="Pfam" id="PF00092">
    <property type="entry name" value="VWA"/>
    <property type="match status" value="1"/>
</dbReference>
<keyword evidence="10" id="KW-0675">Receptor</keyword>
<feature type="non-terminal residue" evidence="10">
    <location>
        <position position="455"/>
    </location>
</feature>
<evidence type="ECO:0000256" key="7">
    <source>
        <dbReference type="ARBA" id="ARBA00023136"/>
    </source>
</evidence>
<feature type="non-terminal residue" evidence="10">
    <location>
        <position position="1"/>
    </location>
</feature>
<evidence type="ECO:0000256" key="6">
    <source>
        <dbReference type="ARBA" id="ARBA00022989"/>
    </source>
</evidence>
<evidence type="ECO:0000256" key="1">
    <source>
        <dbReference type="ARBA" id="ARBA00004479"/>
    </source>
</evidence>
<dbReference type="EMBL" id="CASHTH010004345">
    <property type="protein sequence ID" value="CAI8056281.1"/>
    <property type="molecule type" value="Genomic_DNA"/>
</dbReference>
<protein>
    <submittedName>
        <fullName evidence="10">Anthrax toxin receptor 1</fullName>
    </submittedName>
</protein>
<keyword evidence="11" id="KW-1185">Reference proteome</keyword>
<feature type="domain" description="VWFA" evidence="9">
    <location>
        <begin position="76"/>
        <end position="241"/>
    </location>
</feature>
<dbReference type="SUPFAM" id="SSF53300">
    <property type="entry name" value="vWA-like"/>
    <property type="match status" value="1"/>
</dbReference>
<gene>
    <name evidence="10" type="ORF">GBAR_LOCUS30665</name>
</gene>
<evidence type="ECO:0000313" key="11">
    <source>
        <dbReference type="Proteomes" id="UP001174909"/>
    </source>
</evidence>
<comment type="subcellular location">
    <subcellularLocation>
        <location evidence="1">Membrane</location>
        <topology evidence="1">Single-pass type I membrane protein</topology>
    </subcellularLocation>
</comment>
<evidence type="ECO:0000256" key="5">
    <source>
        <dbReference type="ARBA" id="ARBA00022729"/>
    </source>
</evidence>
<evidence type="ECO:0000259" key="9">
    <source>
        <dbReference type="PROSITE" id="PS50234"/>
    </source>
</evidence>
<dbReference type="Proteomes" id="UP001174909">
    <property type="component" value="Unassembled WGS sequence"/>
</dbReference>
<evidence type="ECO:0000256" key="2">
    <source>
        <dbReference type="ARBA" id="ARBA00008095"/>
    </source>
</evidence>
<evidence type="ECO:0000313" key="10">
    <source>
        <dbReference type="EMBL" id="CAI8056281.1"/>
    </source>
</evidence>
<organism evidence="10 11">
    <name type="scientific">Geodia barretti</name>
    <name type="common">Barrett's horny sponge</name>
    <dbReference type="NCBI Taxonomy" id="519541"/>
    <lineage>
        <taxon>Eukaryota</taxon>
        <taxon>Metazoa</taxon>
        <taxon>Porifera</taxon>
        <taxon>Demospongiae</taxon>
        <taxon>Heteroscleromorpha</taxon>
        <taxon>Tetractinellida</taxon>
        <taxon>Astrophorina</taxon>
        <taxon>Geodiidae</taxon>
        <taxon>Geodia</taxon>
    </lineage>
</organism>
<dbReference type="Gene3D" id="3.40.50.410">
    <property type="entry name" value="von Willebrand factor, type A domain"/>
    <property type="match status" value="1"/>
</dbReference>
<dbReference type="PANTHER" id="PTHR16059">
    <property type="entry name" value="ANTHRAX TOXIN RECEPTOR"/>
    <property type="match status" value="1"/>
</dbReference>
<dbReference type="PANTHER" id="PTHR16059:SF25">
    <property type="entry name" value="LYSOZYME"/>
    <property type="match status" value="1"/>
</dbReference>